<dbReference type="PANTHER" id="PTHR45725">
    <property type="entry name" value="FORMIN HOMOLOGY 2 FAMILY MEMBER"/>
    <property type="match status" value="1"/>
</dbReference>
<evidence type="ECO:0000313" key="3">
    <source>
        <dbReference type="EMBL" id="CAE0723338.1"/>
    </source>
</evidence>
<accession>A0A7S4EMG1</accession>
<feature type="region of interest" description="Disordered" evidence="1">
    <location>
        <begin position="1"/>
        <end position="30"/>
    </location>
</feature>
<proteinExistence type="predicted"/>
<feature type="domain" description="FH2" evidence="2">
    <location>
        <begin position="113"/>
        <end position="553"/>
    </location>
</feature>
<name>A0A7S4EMG1_9STRA</name>
<organism evidence="3">
    <name type="scientific">Pseudo-nitzschia australis</name>
    <dbReference type="NCBI Taxonomy" id="44445"/>
    <lineage>
        <taxon>Eukaryota</taxon>
        <taxon>Sar</taxon>
        <taxon>Stramenopiles</taxon>
        <taxon>Ochrophyta</taxon>
        <taxon>Bacillariophyta</taxon>
        <taxon>Bacillariophyceae</taxon>
        <taxon>Bacillariophycidae</taxon>
        <taxon>Bacillariales</taxon>
        <taxon>Bacillariaceae</taxon>
        <taxon>Pseudo-nitzschia</taxon>
    </lineage>
</organism>
<dbReference type="InterPro" id="IPR042201">
    <property type="entry name" value="FH2_Formin_sf"/>
</dbReference>
<dbReference type="AlphaFoldDB" id="A0A7S4EMG1"/>
<dbReference type="GO" id="GO:0071203">
    <property type="term" value="C:WASH complex"/>
    <property type="evidence" value="ECO:0007669"/>
    <property type="project" value="InterPro"/>
</dbReference>
<evidence type="ECO:0000259" key="2">
    <source>
        <dbReference type="PROSITE" id="PS51444"/>
    </source>
</evidence>
<dbReference type="PANTHER" id="PTHR45725:SF1">
    <property type="entry name" value="DISHEVELLED ASSOCIATED ACTIVATOR OF MORPHOGENESIS, ISOFORM D"/>
    <property type="match status" value="1"/>
</dbReference>
<dbReference type="EMBL" id="HBIX01023210">
    <property type="protein sequence ID" value="CAE0723338.1"/>
    <property type="molecule type" value="Transcribed_RNA"/>
</dbReference>
<feature type="region of interest" description="Disordered" evidence="1">
    <location>
        <begin position="543"/>
        <end position="568"/>
    </location>
</feature>
<feature type="compositionally biased region" description="Basic and acidic residues" evidence="1">
    <location>
        <begin position="543"/>
        <end position="558"/>
    </location>
</feature>
<protein>
    <recommendedName>
        <fullName evidence="2">FH2 domain-containing protein</fullName>
    </recommendedName>
</protein>
<feature type="region of interest" description="Disordered" evidence="1">
    <location>
        <begin position="169"/>
        <end position="189"/>
    </location>
</feature>
<gene>
    <name evidence="3" type="ORF">PAUS00366_LOCUS16094</name>
</gene>
<dbReference type="InterPro" id="IPR019309">
    <property type="entry name" value="WASHC3"/>
</dbReference>
<dbReference type="Pfam" id="PF02181">
    <property type="entry name" value="FH2"/>
    <property type="match status" value="1"/>
</dbReference>
<dbReference type="Gene3D" id="1.20.58.2220">
    <property type="entry name" value="Formin, FH2 domain"/>
    <property type="match status" value="1"/>
</dbReference>
<feature type="region of interest" description="Disordered" evidence="1">
    <location>
        <begin position="1090"/>
        <end position="1141"/>
    </location>
</feature>
<dbReference type="InterPro" id="IPR051425">
    <property type="entry name" value="Formin_Homology"/>
</dbReference>
<evidence type="ECO:0000256" key="1">
    <source>
        <dbReference type="SAM" id="MobiDB-lite"/>
    </source>
</evidence>
<dbReference type="Pfam" id="PF10152">
    <property type="entry name" value="CCDC53"/>
    <property type="match status" value="1"/>
</dbReference>
<dbReference type="SUPFAM" id="SSF101447">
    <property type="entry name" value="Formin homology 2 domain (FH2 domain)"/>
    <property type="match status" value="1"/>
</dbReference>
<dbReference type="SMART" id="SM00498">
    <property type="entry name" value="FH2"/>
    <property type="match status" value="1"/>
</dbReference>
<sequence>MEKMGLPKAAVKNALQRDGKDPSIIDFDPNKSLSAQMGANLVEEKDTGTPLKDDPDYAKYFKMEKMGLPRAAVKNALVRDGKDPAIIDLDPSMSVEYQLKKSKSTSATGTPAVVKKKKRKIRRKKIYWHPIDPSKLRKDSLWNIVRDHVAMGNLDYDQKEFEELFTESTEAGAKKKKAGPTQKVEKKSVQAIDPKRSMNGGIVLSRIKTEREKIAEYVEGMEHSKFDATQLKNLKAYLATADERRALAGYMSKGASSEEKKKQLYSDLSETEKYMVTLMEVPDAEAKLLTMEFRNGFKNRFADMTASLRILNTACDQLRSSGKFRKLMAMILTVVNQINTGGEGNLAIGFTLDALLKLNEAKAFDKKTSVLHYVVKLVKKNDEALLSFESDLSSVIPAESVLLDTVVGDLKVLQEELTDVIKIVSKEAEALEKAGKVPKLSLAELIEQKSLVQNVGGVPQFNKVTHLTGRTSMERFSMNAQVACEQALESVESVKTKYLLVLGYFGEDENMPTGDFFGILRRFMTEWKKATLQVEKIERLQAKERKREERRAAKEAKKAKSITKAPTKSSGGIFAEITAGAAVRKSKTAKEAPPPSGISALAAEAGLKKSKQGKGPPVGGIRALAAEAALRKSKQGKEVVPPTGIAALAAKAALKKSEEAKKTASSDGIAAQAAEAALKKSTRLELNLSNHAIAPETTARKSKEGKEAVALKDAKEGKEPDLPCGIAAHVAEAALKKSTQTELNFSNNDIASEPGSETCKEAKESAAPQGGIAAHVAEVALKKSTQAELNLSNHAVAPEAVSKMSKEGKEAVVLKKSIESPQIGISAQASQGALETSLGKFFSTSHEMRSEILRQNHDDSSVAVMAEDFQKEPMDSSDANNWNEGKGISEYMGWANQAIKASDTESVRGFEAPRNIVEHNFHDDESTIATNFDDDASIATAMTSPPKNYSEGDNGYYNGEHYDNYAMASVDPYNPMTIDAIQDPYDNAVINMPLDFHQDQGGDAGLSFGGEEGYDGPGEYGSNEMMGSGFDDNGMGGFGRDAGLGGFGAGSPTLKRGFHNDVSIPHKALATGVGNVELGRPWGATSIKKAGNDDELARPWGSTNSNATGGKDNIVFRGWGDSSTTLSKEDEQKKSKNWFWK</sequence>
<reference evidence="3" key="1">
    <citation type="submission" date="2021-01" db="EMBL/GenBank/DDBJ databases">
        <authorList>
            <person name="Corre E."/>
            <person name="Pelletier E."/>
            <person name="Niang G."/>
            <person name="Scheremetjew M."/>
            <person name="Finn R."/>
            <person name="Kale V."/>
            <person name="Holt S."/>
            <person name="Cochrane G."/>
            <person name="Meng A."/>
            <person name="Brown T."/>
            <person name="Cohen L."/>
        </authorList>
    </citation>
    <scope>NUCLEOTIDE SEQUENCE</scope>
    <source>
        <strain evidence="3">10249 10 AB</strain>
    </source>
</reference>
<dbReference type="PROSITE" id="PS51444">
    <property type="entry name" value="FH2"/>
    <property type="match status" value="1"/>
</dbReference>
<dbReference type="InterPro" id="IPR015425">
    <property type="entry name" value="FH2_Formin"/>
</dbReference>